<protein>
    <submittedName>
        <fullName evidence="3">PAP2 superfamily</fullName>
    </submittedName>
</protein>
<name>A0A9N8DW94_9STRA</name>
<organism evidence="3 4">
    <name type="scientific">Seminavis robusta</name>
    <dbReference type="NCBI Taxonomy" id="568900"/>
    <lineage>
        <taxon>Eukaryota</taxon>
        <taxon>Sar</taxon>
        <taxon>Stramenopiles</taxon>
        <taxon>Ochrophyta</taxon>
        <taxon>Bacillariophyta</taxon>
        <taxon>Bacillariophyceae</taxon>
        <taxon>Bacillariophycidae</taxon>
        <taxon>Naviculales</taxon>
        <taxon>Naviculaceae</taxon>
        <taxon>Seminavis</taxon>
    </lineage>
</organism>
<evidence type="ECO:0000313" key="3">
    <source>
        <dbReference type="EMBL" id="CAB9509916.1"/>
    </source>
</evidence>
<evidence type="ECO:0000313" key="4">
    <source>
        <dbReference type="Proteomes" id="UP001153069"/>
    </source>
</evidence>
<comment type="caution">
    <text evidence="3">The sequence shown here is derived from an EMBL/GenBank/DDBJ whole genome shotgun (WGS) entry which is preliminary data.</text>
</comment>
<evidence type="ECO:0000256" key="1">
    <source>
        <dbReference type="SAM" id="Phobius"/>
    </source>
</evidence>
<feature type="transmembrane region" description="Helical" evidence="1">
    <location>
        <begin position="148"/>
        <end position="170"/>
    </location>
</feature>
<dbReference type="InterPro" id="IPR036938">
    <property type="entry name" value="PAP2/HPO_sf"/>
</dbReference>
<feature type="transmembrane region" description="Helical" evidence="1">
    <location>
        <begin position="176"/>
        <end position="194"/>
    </location>
</feature>
<keyword evidence="1" id="KW-0812">Transmembrane</keyword>
<dbReference type="OrthoDB" id="302705at2759"/>
<dbReference type="SUPFAM" id="SSF48317">
    <property type="entry name" value="Acid phosphatase/Vanadium-dependent haloperoxidase"/>
    <property type="match status" value="1"/>
</dbReference>
<sequence>MRFQQNPIVRLQQQQQSSIDGSENSSIVIPAWTYRLNASTKWLVTLAAVLGIWTRVPHYQGPFIVVGSIASVYFTVVLKQIINHDRPTGSLLTDPGMPSSHSLVTFFMAAAWVSKSILSLQGSIAVLMGASMVALLRVICGYHSWGQIGVGAVLGSSMGVAWAKLGVALYNSFPVITVRASWAFYIMGSAFYIVKDMRDWLTKDKHI</sequence>
<dbReference type="Proteomes" id="UP001153069">
    <property type="component" value="Unassembled WGS sequence"/>
</dbReference>
<feature type="transmembrane region" description="Helical" evidence="1">
    <location>
        <begin position="63"/>
        <end position="83"/>
    </location>
</feature>
<gene>
    <name evidence="3" type="ORF">SEMRO_410_G137440.1</name>
</gene>
<dbReference type="InterPro" id="IPR000326">
    <property type="entry name" value="PAP2/HPO"/>
</dbReference>
<evidence type="ECO:0000259" key="2">
    <source>
        <dbReference type="Pfam" id="PF01569"/>
    </source>
</evidence>
<accession>A0A9N8DW94</accession>
<dbReference type="EMBL" id="CAICTM010000409">
    <property type="protein sequence ID" value="CAB9509916.1"/>
    <property type="molecule type" value="Genomic_DNA"/>
</dbReference>
<feature type="domain" description="Phosphatidic acid phosphatase type 2/haloperoxidase" evidence="2">
    <location>
        <begin position="67"/>
        <end position="164"/>
    </location>
</feature>
<keyword evidence="1" id="KW-0472">Membrane</keyword>
<keyword evidence="1" id="KW-1133">Transmembrane helix</keyword>
<dbReference type="AlphaFoldDB" id="A0A9N8DW94"/>
<keyword evidence="4" id="KW-1185">Reference proteome</keyword>
<reference evidence="3" key="1">
    <citation type="submission" date="2020-06" db="EMBL/GenBank/DDBJ databases">
        <authorList>
            <consortium name="Plant Systems Biology data submission"/>
        </authorList>
    </citation>
    <scope>NUCLEOTIDE SEQUENCE</scope>
    <source>
        <strain evidence="3">D6</strain>
    </source>
</reference>
<dbReference type="Gene3D" id="1.20.144.10">
    <property type="entry name" value="Phosphatidic acid phosphatase type 2/haloperoxidase"/>
    <property type="match status" value="1"/>
</dbReference>
<proteinExistence type="predicted"/>
<dbReference type="Pfam" id="PF01569">
    <property type="entry name" value="PAP2"/>
    <property type="match status" value="1"/>
</dbReference>
<feature type="transmembrane region" description="Helical" evidence="1">
    <location>
        <begin position="103"/>
        <end position="136"/>
    </location>
</feature>